<protein>
    <recommendedName>
        <fullName evidence="5">DUF4352 domain-containing protein</fullName>
    </recommendedName>
</protein>
<dbReference type="AlphaFoldDB" id="A0A1V4ISP3"/>
<evidence type="ECO:0000313" key="4">
    <source>
        <dbReference type="Proteomes" id="UP000191056"/>
    </source>
</evidence>
<organism evidence="3 4">
    <name type="scientific">Clostridium chromiireducens</name>
    <dbReference type="NCBI Taxonomy" id="225345"/>
    <lineage>
        <taxon>Bacteria</taxon>
        <taxon>Bacillati</taxon>
        <taxon>Bacillota</taxon>
        <taxon>Clostridia</taxon>
        <taxon>Eubacteriales</taxon>
        <taxon>Clostridiaceae</taxon>
        <taxon>Clostridium</taxon>
    </lineage>
</organism>
<feature type="signal peptide" evidence="2">
    <location>
        <begin position="1"/>
        <end position="26"/>
    </location>
</feature>
<feature type="compositionally biased region" description="Basic and acidic residues" evidence="1">
    <location>
        <begin position="71"/>
        <end position="87"/>
    </location>
</feature>
<keyword evidence="2" id="KW-0732">Signal</keyword>
<dbReference type="RefSeq" id="WP_079439445.1">
    <property type="nucleotide sequence ID" value="NZ_MZGT01000021.1"/>
</dbReference>
<gene>
    <name evidence="3" type="ORF">CLCHR_18840</name>
</gene>
<sequence>MKKNLVLISCLSLLLILGGCSNNNSMHPTNENQTSQDNSKDVNVPIQATIDQNNVDVKKETDSKSISSTESAKKSPNEQEVKDKNNDSQKTTKVNSIVKLYNGTYFDDRRFGDNVLKNYCEIAISNVTNTSFDFTIYEVNTLYGKTESKKVIFIKNTAVFTGDGTKAVFHGKNYTLNFTFPNKHNSYPVVTDIEISGFHPLEGKTYVNNGIPGHEFG</sequence>
<dbReference type="OrthoDB" id="1902227at2"/>
<proteinExistence type="predicted"/>
<feature type="region of interest" description="Disordered" evidence="1">
    <location>
        <begin position="48"/>
        <end position="90"/>
    </location>
</feature>
<dbReference type="EMBL" id="MZGT01000021">
    <property type="protein sequence ID" value="OPJ62824.1"/>
    <property type="molecule type" value="Genomic_DNA"/>
</dbReference>
<name>A0A1V4ISP3_9CLOT</name>
<evidence type="ECO:0000256" key="1">
    <source>
        <dbReference type="SAM" id="MobiDB-lite"/>
    </source>
</evidence>
<evidence type="ECO:0000256" key="2">
    <source>
        <dbReference type="SAM" id="SignalP"/>
    </source>
</evidence>
<comment type="caution">
    <text evidence="3">The sequence shown here is derived from an EMBL/GenBank/DDBJ whole genome shotgun (WGS) entry which is preliminary data.</text>
</comment>
<reference evidence="3 4" key="1">
    <citation type="submission" date="2017-03" db="EMBL/GenBank/DDBJ databases">
        <title>Genome sequence of Clostridium chromiireducens DSM 23318.</title>
        <authorList>
            <person name="Poehlein A."/>
            <person name="Daniel R."/>
        </authorList>
    </citation>
    <scope>NUCLEOTIDE SEQUENCE [LARGE SCALE GENOMIC DNA]</scope>
    <source>
        <strain evidence="3 4">DSM 23318</strain>
    </source>
</reference>
<accession>A0A1V4ISP3</accession>
<evidence type="ECO:0000313" key="3">
    <source>
        <dbReference type="EMBL" id="OPJ62824.1"/>
    </source>
</evidence>
<dbReference type="Proteomes" id="UP000191056">
    <property type="component" value="Unassembled WGS sequence"/>
</dbReference>
<feature type="chain" id="PRO_5039520108" description="DUF4352 domain-containing protein" evidence="2">
    <location>
        <begin position="27"/>
        <end position="217"/>
    </location>
</feature>
<evidence type="ECO:0008006" key="5">
    <source>
        <dbReference type="Google" id="ProtNLM"/>
    </source>
</evidence>
<dbReference type="PROSITE" id="PS51257">
    <property type="entry name" value="PROKAR_LIPOPROTEIN"/>
    <property type="match status" value="1"/>
</dbReference>
<keyword evidence="4" id="KW-1185">Reference proteome</keyword>